<evidence type="ECO:0000313" key="6">
    <source>
        <dbReference type="WormBase" id="SRAE_2000125100"/>
    </source>
</evidence>
<dbReference type="AlphaFoldDB" id="A0A090LEK7"/>
<reference evidence="3 4" key="1">
    <citation type="submission" date="2014-09" db="EMBL/GenBank/DDBJ databases">
        <authorList>
            <person name="Martin A.A."/>
        </authorList>
    </citation>
    <scope>NUCLEOTIDE SEQUENCE</scope>
    <source>
        <strain evidence="4">ED321</strain>
        <strain evidence="3">ED321 Heterogonic</strain>
    </source>
</reference>
<evidence type="ECO:0000259" key="2">
    <source>
        <dbReference type="Pfam" id="PF24100"/>
    </source>
</evidence>
<dbReference type="SUPFAM" id="SSF55797">
    <property type="entry name" value="PR-1-like"/>
    <property type="match status" value="1"/>
</dbReference>
<dbReference type="RefSeq" id="XP_024505783.1">
    <property type="nucleotide sequence ID" value="XM_024652180.1"/>
</dbReference>
<evidence type="ECO:0000313" key="4">
    <source>
        <dbReference type="Proteomes" id="UP000035682"/>
    </source>
</evidence>
<dbReference type="WormBase" id="SRAE_2000125100">
    <property type="protein sequence ID" value="SRP06332"/>
    <property type="gene ID" value="WBGene00261453"/>
</dbReference>
<dbReference type="CTD" id="36378947"/>
<feature type="chain" id="PRO_5015030700" evidence="1">
    <location>
        <begin position="18"/>
        <end position="310"/>
    </location>
</feature>
<sequence length="310" mass="36712">MILIFFIIVLTFFISQSYENVLLTVPYNEHFNGHSSRYEYHGMLFSKKKNLMQAVILDFPQVPFKDILLKKEFLTFGNRINDTRHDGRYLQVNLKGESIFKTLPSNKFPVQLSQYGTQFYYSCNKSLYKTLKEAIYFCELLEKYSKVKSQYKLLGKDPYASRMWIGVWSECFYDCFSRHHFEELKTRFLRELYMLRKVYNGRPLRINFYLETMAEKQALKNAKSNQLLIKGSEKTKIHEVAAFASPPFASLQVNKWYNDYLETKKNKNNKFKISRVESSQFRFLLSPIVREVGVGITLEKKTISIVFAFK</sequence>
<feature type="domain" description="DUF7381" evidence="2">
    <location>
        <begin position="20"/>
        <end position="139"/>
    </location>
</feature>
<proteinExistence type="predicted"/>
<dbReference type="GeneID" id="36378947"/>
<name>A0A090LEK7_STRRB</name>
<evidence type="ECO:0000313" key="3">
    <source>
        <dbReference type="EMBL" id="CEF66583.1"/>
    </source>
</evidence>
<evidence type="ECO:0000256" key="1">
    <source>
        <dbReference type="SAM" id="SignalP"/>
    </source>
</evidence>
<dbReference type="EMBL" id="LN609529">
    <property type="protein sequence ID" value="CEF66583.1"/>
    <property type="molecule type" value="Genomic_DNA"/>
</dbReference>
<gene>
    <name evidence="3 5 6" type="ORF">SRAE_2000125100</name>
</gene>
<dbReference type="Proteomes" id="UP000035682">
    <property type="component" value="Unplaced"/>
</dbReference>
<evidence type="ECO:0000313" key="5">
    <source>
        <dbReference type="WBParaSite" id="SRAE_2000125100.1"/>
    </source>
</evidence>
<accession>A0A090LEK7</accession>
<dbReference type="InterPro" id="IPR035940">
    <property type="entry name" value="CAP_sf"/>
</dbReference>
<dbReference type="WBParaSite" id="SRAE_2000125100.1">
    <property type="protein sequence ID" value="SRAE_2000125100.1"/>
    <property type="gene ID" value="WBGene00261453"/>
</dbReference>
<keyword evidence="1" id="KW-0732">Signal</keyword>
<reference evidence="5" key="2">
    <citation type="submission" date="2020-12" db="UniProtKB">
        <authorList>
            <consortium name="WormBaseParasite"/>
        </authorList>
    </citation>
    <scope>IDENTIFICATION</scope>
</reference>
<protein>
    <submittedName>
        <fullName evidence="3 5">CAP domain-containing protein</fullName>
    </submittedName>
</protein>
<organism evidence="3">
    <name type="scientific">Strongyloides ratti</name>
    <name type="common">Parasitic roundworm</name>
    <dbReference type="NCBI Taxonomy" id="34506"/>
    <lineage>
        <taxon>Eukaryota</taxon>
        <taxon>Metazoa</taxon>
        <taxon>Ecdysozoa</taxon>
        <taxon>Nematoda</taxon>
        <taxon>Chromadorea</taxon>
        <taxon>Rhabditida</taxon>
        <taxon>Tylenchina</taxon>
        <taxon>Panagrolaimomorpha</taxon>
        <taxon>Strongyloidoidea</taxon>
        <taxon>Strongyloididae</taxon>
        <taxon>Strongyloides</taxon>
    </lineage>
</organism>
<dbReference type="InterPro" id="IPR055805">
    <property type="entry name" value="DUF7381"/>
</dbReference>
<dbReference type="Pfam" id="PF24100">
    <property type="entry name" value="DUF7381"/>
    <property type="match status" value="1"/>
</dbReference>
<feature type="signal peptide" evidence="1">
    <location>
        <begin position="1"/>
        <end position="17"/>
    </location>
</feature>
<keyword evidence="4" id="KW-1185">Reference proteome</keyword>